<proteinExistence type="predicted"/>
<feature type="compositionally biased region" description="Polar residues" evidence="1">
    <location>
        <begin position="524"/>
        <end position="539"/>
    </location>
</feature>
<protein>
    <submittedName>
        <fullName evidence="2">Uncharacterized protein</fullName>
    </submittedName>
</protein>
<accession>A0A6A5RL66</accession>
<evidence type="ECO:0000256" key="1">
    <source>
        <dbReference type="SAM" id="MobiDB-lite"/>
    </source>
</evidence>
<evidence type="ECO:0000313" key="3">
    <source>
        <dbReference type="Proteomes" id="UP000800082"/>
    </source>
</evidence>
<keyword evidence="3" id="KW-1185">Reference proteome</keyword>
<sequence length="849" mass="92260">MAGFANSMRSLLSRGQPSSNWTPGSIARFDGMGDSHNHPQQQHCGTSLQQAIHNGSAAADDSVPPLPGPYEATGQDYTCQPAIPHKCSQPVQRFAVEQGGEDSDHMSDTVQELEQTEQELIRQVSSRTVTAQPSEAPTPSSHIVNHSRAIQLQDTVNLESAEVQVKHGPAIEEHEDHDMFAEFTNEDFHEGGAQPSMQIQRRSKSTDLRVPTAPSIKQEPESESLLCINVTERVENVDSANTSGRSMFEDSAAMPDDPPQALAFGTQEPSIQAGLFRGGFKSERLQSQVPHGQVTHAGVFQQKYAHDPRQSITDSQMQPNNGKDLRSSSVDSVLGIRRHSSEDKTSLLGGTDLLANTQLLAQQWQQRQKLCATGNLTANAVQARPGLLHSPRPTQDQSVLQVVPAVQPPQDISSYPPSPTYWQRQSSSVSQNSNLQRPACTPATQHGQSQSSWLISGWHFDQIMPQAPPSDLSKTQNSLPQGSVSSGCITEIQNKGTLEASDDDEPLATRVPRHRSTTAGPMLASSQLPAHSNSMSESAAAQPKPRIPNIKQDSAIKLLDDDDEDTAEPISWKLPEFEVTYHPPAAANDLPMAKVSILGSGSSENLVRSEVALTEDHALNEMELFLNVFLPAQRALQTPDPEPAHAVINFHTISVMVLEAFVQYEIGDEMGRGYGFHGGNVSNQALRPSPSSSNGEIVRTRSAKDADVDEIFFAVIDRWRAGSISGKGTLKLIRGVQEFCDIALDVIYHVKEHGLNQPGPKQRKERSDKGVKRGPRGGTQETETKGKATGKRKADAVECSAPAKKGKVNEVPVHKKAKTEVKKTPAKKALSKTKPKVNSSSVTVIRNLK</sequence>
<feature type="region of interest" description="Disordered" evidence="1">
    <location>
        <begin position="126"/>
        <end position="145"/>
    </location>
</feature>
<gene>
    <name evidence="2" type="ORF">M421DRAFT_392176</name>
</gene>
<dbReference type="GeneID" id="54347670"/>
<feature type="compositionally biased region" description="Polar residues" evidence="1">
    <location>
        <begin position="836"/>
        <end position="849"/>
    </location>
</feature>
<feature type="compositionally biased region" description="Polar residues" evidence="1">
    <location>
        <begin position="7"/>
        <end position="23"/>
    </location>
</feature>
<dbReference type="AlphaFoldDB" id="A0A6A5RL66"/>
<dbReference type="RefSeq" id="XP_033448651.1">
    <property type="nucleotide sequence ID" value="XM_033590018.1"/>
</dbReference>
<feature type="region of interest" description="Disordered" evidence="1">
    <location>
        <begin position="513"/>
        <end position="545"/>
    </location>
</feature>
<feature type="compositionally biased region" description="Polar residues" evidence="1">
    <location>
        <begin position="310"/>
        <end position="330"/>
    </location>
</feature>
<evidence type="ECO:0000313" key="2">
    <source>
        <dbReference type="EMBL" id="KAF1928399.1"/>
    </source>
</evidence>
<feature type="region of interest" description="Disordered" evidence="1">
    <location>
        <begin position="304"/>
        <end position="330"/>
    </location>
</feature>
<dbReference type="Proteomes" id="UP000800082">
    <property type="component" value="Unassembled WGS sequence"/>
</dbReference>
<feature type="compositionally biased region" description="Basic and acidic residues" evidence="1">
    <location>
        <begin position="782"/>
        <end position="796"/>
    </location>
</feature>
<feature type="compositionally biased region" description="Polar residues" evidence="1">
    <location>
        <begin position="472"/>
        <end position="487"/>
    </location>
</feature>
<name>A0A6A5RL66_9PLEO</name>
<reference evidence="2" key="1">
    <citation type="journal article" date="2020" name="Stud. Mycol.">
        <title>101 Dothideomycetes genomes: a test case for predicting lifestyles and emergence of pathogens.</title>
        <authorList>
            <person name="Haridas S."/>
            <person name="Albert R."/>
            <person name="Binder M."/>
            <person name="Bloem J."/>
            <person name="Labutti K."/>
            <person name="Salamov A."/>
            <person name="Andreopoulos B."/>
            <person name="Baker S."/>
            <person name="Barry K."/>
            <person name="Bills G."/>
            <person name="Bluhm B."/>
            <person name="Cannon C."/>
            <person name="Castanera R."/>
            <person name="Culley D."/>
            <person name="Daum C."/>
            <person name="Ezra D."/>
            <person name="Gonzalez J."/>
            <person name="Henrissat B."/>
            <person name="Kuo A."/>
            <person name="Liang C."/>
            <person name="Lipzen A."/>
            <person name="Lutzoni F."/>
            <person name="Magnuson J."/>
            <person name="Mondo S."/>
            <person name="Nolan M."/>
            <person name="Ohm R."/>
            <person name="Pangilinan J."/>
            <person name="Park H.-J."/>
            <person name="Ramirez L."/>
            <person name="Alfaro M."/>
            <person name="Sun H."/>
            <person name="Tritt A."/>
            <person name="Yoshinaga Y."/>
            <person name="Zwiers L.-H."/>
            <person name="Turgeon B."/>
            <person name="Goodwin S."/>
            <person name="Spatafora J."/>
            <person name="Crous P."/>
            <person name="Grigoriev I."/>
        </authorList>
    </citation>
    <scope>NUCLEOTIDE SEQUENCE</scope>
    <source>
        <strain evidence="2">CBS 183.55</strain>
    </source>
</reference>
<dbReference type="OrthoDB" id="3796908at2759"/>
<feature type="compositionally biased region" description="Low complexity" evidence="1">
    <location>
        <begin position="423"/>
        <end position="437"/>
    </location>
</feature>
<feature type="region of interest" description="Disordered" evidence="1">
    <location>
        <begin position="408"/>
        <end position="448"/>
    </location>
</feature>
<feature type="region of interest" description="Disordered" evidence="1">
    <location>
        <begin position="464"/>
        <end position="487"/>
    </location>
</feature>
<feature type="compositionally biased region" description="Polar residues" evidence="1">
    <location>
        <begin position="38"/>
        <end position="53"/>
    </location>
</feature>
<feature type="region of interest" description="Disordered" evidence="1">
    <location>
        <begin position="754"/>
        <end position="849"/>
    </location>
</feature>
<dbReference type="EMBL" id="ML978969">
    <property type="protein sequence ID" value="KAF1928399.1"/>
    <property type="molecule type" value="Genomic_DNA"/>
</dbReference>
<organism evidence="2 3">
    <name type="scientific">Didymella exigua CBS 183.55</name>
    <dbReference type="NCBI Taxonomy" id="1150837"/>
    <lineage>
        <taxon>Eukaryota</taxon>
        <taxon>Fungi</taxon>
        <taxon>Dikarya</taxon>
        <taxon>Ascomycota</taxon>
        <taxon>Pezizomycotina</taxon>
        <taxon>Dothideomycetes</taxon>
        <taxon>Pleosporomycetidae</taxon>
        <taxon>Pleosporales</taxon>
        <taxon>Pleosporineae</taxon>
        <taxon>Didymellaceae</taxon>
        <taxon>Didymella</taxon>
    </lineage>
</organism>
<feature type="region of interest" description="Disordered" evidence="1">
    <location>
        <begin position="1"/>
        <end position="83"/>
    </location>
</feature>
<feature type="compositionally biased region" description="Basic residues" evidence="1">
    <location>
        <begin position="824"/>
        <end position="835"/>
    </location>
</feature>